<dbReference type="EMBL" id="WTPW01000610">
    <property type="protein sequence ID" value="KAF0495073.1"/>
    <property type="molecule type" value="Genomic_DNA"/>
</dbReference>
<dbReference type="AlphaFoldDB" id="A0A8H4AH66"/>
<evidence type="ECO:0000313" key="1">
    <source>
        <dbReference type="EMBL" id="KAF0495073.1"/>
    </source>
</evidence>
<evidence type="ECO:0000313" key="2">
    <source>
        <dbReference type="Proteomes" id="UP000439903"/>
    </source>
</evidence>
<name>A0A8H4AH66_GIGMA</name>
<comment type="caution">
    <text evidence="1">The sequence shown here is derived from an EMBL/GenBank/DDBJ whole genome shotgun (WGS) entry which is preliminary data.</text>
</comment>
<protein>
    <submittedName>
        <fullName evidence="1">Uncharacterized protein</fullName>
    </submittedName>
</protein>
<proteinExistence type="predicted"/>
<accession>A0A8H4AH66</accession>
<dbReference type="Proteomes" id="UP000439903">
    <property type="component" value="Unassembled WGS sequence"/>
</dbReference>
<keyword evidence="2" id="KW-1185">Reference proteome</keyword>
<organism evidence="1 2">
    <name type="scientific">Gigaspora margarita</name>
    <dbReference type="NCBI Taxonomy" id="4874"/>
    <lineage>
        <taxon>Eukaryota</taxon>
        <taxon>Fungi</taxon>
        <taxon>Fungi incertae sedis</taxon>
        <taxon>Mucoromycota</taxon>
        <taxon>Glomeromycotina</taxon>
        <taxon>Glomeromycetes</taxon>
        <taxon>Diversisporales</taxon>
        <taxon>Gigasporaceae</taxon>
        <taxon>Gigaspora</taxon>
    </lineage>
</organism>
<sequence length="180" mass="21046">MPVLVSRFSLFKTTFSYCRTFDFRSIHACIFGEVFFGSFRGLWIPSAGITLDSSTFEPSYKVLEEPIVNLSFPACLWRFRVRFRCFVCLWFRFPLLFSNCDFFLKITTNGIIGINFFFRYVEFSGFLLDWIFRQVFQDQDSPLKVFSFGCRGSTSTDAGSPKIGVIRFKSQALAEFLEWR</sequence>
<gene>
    <name evidence="1" type="ORF">F8M41_021168</name>
</gene>
<reference evidence="1 2" key="1">
    <citation type="journal article" date="2019" name="Environ. Microbiol.">
        <title>At the nexus of three kingdoms: the genome of the mycorrhizal fungus Gigaspora margarita provides insights into plant, endobacterial and fungal interactions.</title>
        <authorList>
            <person name="Venice F."/>
            <person name="Ghignone S."/>
            <person name="Salvioli di Fossalunga A."/>
            <person name="Amselem J."/>
            <person name="Novero M."/>
            <person name="Xianan X."/>
            <person name="Sedzielewska Toro K."/>
            <person name="Morin E."/>
            <person name="Lipzen A."/>
            <person name="Grigoriev I.V."/>
            <person name="Henrissat B."/>
            <person name="Martin F.M."/>
            <person name="Bonfante P."/>
        </authorList>
    </citation>
    <scope>NUCLEOTIDE SEQUENCE [LARGE SCALE GENOMIC DNA]</scope>
    <source>
        <strain evidence="1 2">BEG34</strain>
    </source>
</reference>